<comment type="caution">
    <text evidence="1">The sequence shown here is derived from an EMBL/GenBank/DDBJ whole genome shotgun (WGS) entry which is preliminary data.</text>
</comment>
<protein>
    <submittedName>
        <fullName evidence="1">Uncharacterized protein</fullName>
    </submittedName>
</protein>
<dbReference type="EMBL" id="LHXU01000058">
    <property type="protein sequence ID" value="KXA99303.1"/>
    <property type="molecule type" value="Genomic_DNA"/>
</dbReference>
<proteinExistence type="predicted"/>
<gene>
    <name evidence="1" type="ORF">AKJ40_03450</name>
</gene>
<organism evidence="1 2">
    <name type="scientific">candidate division MSBL1 archaeon SCGC-AAA259M10</name>
    <dbReference type="NCBI Taxonomy" id="1698270"/>
    <lineage>
        <taxon>Archaea</taxon>
        <taxon>Methanobacteriati</taxon>
        <taxon>Methanobacteriota</taxon>
        <taxon>candidate division MSBL1</taxon>
    </lineage>
</organism>
<name>A0A133UYP8_9EURY</name>
<evidence type="ECO:0000313" key="1">
    <source>
        <dbReference type="EMBL" id="KXA99303.1"/>
    </source>
</evidence>
<reference evidence="1 2" key="1">
    <citation type="journal article" date="2016" name="Sci. Rep.">
        <title>Metabolic traits of an uncultured archaeal lineage -MSBL1- from brine pools of the Red Sea.</title>
        <authorList>
            <person name="Mwirichia R."/>
            <person name="Alam I."/>
            <person name="Rashid M."/>
            <person name="Vinu M."/>
            <person name="Ba-Alawi W."/>
            <person name="Anthony Kamau A."/>
            <person name="Kamanda Ngugi D."/>
            <person name="Goker M."/>
            <person name="Klenk H.P."/>
            <person name="Bajic V."/>
            <person name="Stingl U."/>
        </authorList>
    </citation>
    <scope>NUCLEOTIDE SEQUENCE [LARGE SCALE GENOMIC DNA]</scope>
    <source>
        <strain evidence="1">SCGC-AAA259M10</strain>
    </source>
</reference>
<sequence length="74" mass="8089">MDFLEEKDIEISLDKLTCDFDEGLACPGAKPSEIEGKGIEEGSVVDAPSRLKQWPVQLRLVPTKLLSSTLPNSC</sequence>
<dbReference type="Proteomes" id="UP000070341">
    <property type="component" value="Unassembled WGS sequence"/>
</dbReference>
<evidence type="ECO:0000313" key="2">
    <source>
        <dbReference type="Proteomes" id="UP000070341"/>
    </source>
</evidence>
<keyword evidence="2" id="KW-1185">Reference proteome</keyword>
<dbReference type="AlphaFoldDB" id="A0A133UYP8"/>
<accession>A0A133UYP8</accession>